<comment type="caution">
    <text evidence="6">The sequence shown here is derived from an EMBL/GenBank/DDBJ whole genome shotgun (WGS) entry which is preliminary data.</text>
</comment>
<organism evidence="6 7">
    <name type="scientific">Leeia speluncae</name>
    <dbReference type="NCBI Taxonomy" id="2884804"/>
    <lineage>
        <taxon>Bacteria</taxon>
        <taxon>Pseudomonadati</taxon>
        <taxon>Pseudomonadota</taxon>
        <taxon>Betaproteobacteria</taxon>
        <taxon>Neisseriales</taxon>
        <taxon>Leeiaceae</taxon>
        <taxon>Leeia</taxon>
    </lineage>
</organism>
<dbReference type="Proteomes" id="UP001165395">
    <property type="component" value="Unassembled WGS sequence"/>
</dbReference>
<evidence type="ECO:0000313" key="7">
    <source>
        <dbReference type="Proteomes" id="UP001165395"/>
    </source>
</evidence>
<dbReference type="InterPro" id="IPR000847">
    <property type="entry name" value="LysR_HTH_N"/>
</dbReference>
<dbReference type="SUPFAM" id="SSF46785">
    <property type="entry name" value="Winged helix' DNA-binding domain"/>
    <property type="match status" value="1"/>
</dbReference>
<dbReference type="PROSITE" id="PS50931">
    <property type="entry name" value="HTH_LYSR"/>
    <property type="match status" value="1"/>
</dbReference>
<dbReference type="Pfam" id="PF03466">
    <property type="entry name" value="LysR_substrate"/>
    <property type="match status" value="1"/>
</dbReference>
<evidence type="ECO:0000256" key="1">
    <source>
        <dbReference type="ARBA" id="ARBA00009437"/>
    </source>
</evidence>
<feature type="domain" description="HTH lysR-type" evidence="5">
    <location>
        <begin position="6"/>
        <end position="63"/>
    </location>
</feature>
<evidence type="ECO:0000313" key="6">
    <source>
        <dbReference type="EMBL" id="MCB6184042.1"/>
    </source>
</evidence>
<sequence>MSVRLPPLNALHAFVVAARHLNLTRAADELCVTQGAVSRQIASLEQHIGMKLFYREARGLKLTVQGESLLPELRAAFDLIQKAADKAAKSHHVIRLKAPTCAMRWLLPKLMIWEKSQPDIPVELTTTSAHDVDFLHEPFDAAVLFGRDTSRYAQCHKLFDEVLVPICAPSLTTQTELNPTEILRYTLLHPTRDQRDWYLWLTTVGSQTTQANRNQQFDTMDLAISAAIQGFGIAVGDATLVAGDVQSGLLRIPHPHQIATGDGYYFTVNTNKPQSTALKAFADWLLAESVS</sequence>
<evidence type="ECO:0000259" key="5">
    <source>
        <dbReference type="PROSITE" id="PS50931"/>
    </source>
</evidence>
<gene>
    <name evidence="6" type="ORF">LIN78_10845</name>
</gene>
<dbReference type="InterPro" id="IPR058163">
    <property type="entry name" value="LysR-type_TF_proteobact-type"/>
</dbReference>
<keyword evidence="7" id="KW-1185">Reference proteome</keyword>
<name>A0ABS8D784_9NEIS</name>
<dbReference type="CDD" id="cd08432">
    <property type="entry name" value="PBP2_GcdR_TrpI_HvrB_AmpR_like"/>
    <property type="match status" value="1"/>
</dbReference>
<dbReference type="Pfam" id="PF00126">
    <property type="entry name" value="HTH_1"/>
    <property type="match status" value="1"/>
</dbReference>
<dbReference type="InterPro" id="IPR036390">
    <property type="entry name" value="WH_DNA-bd_sf"/>
</dbReference>
<protein>
    <submittedName>
        <fullName evidence="6">LysR family transcriptional regulator</fullName>
    </submittedName>
</protein>
<evidence type="ECO:0000256" key="4">
    <source>
        <dbReference type="ARBA" id="ARBA00023163"/>
    </source>
</evidence>
<proteinExistence type="inferred from homology"/>
<dbReference type="Gene3D" id="1.10.10.10">
    <property type="entry name" value="Winged helix-like DNA-binding domain superfamily/Winged helix DNA-binding domain"/>
    <property type="match status" value="1"/>
</dbReference>
<dbReference type="PRINTS" id="PR00039">
    <property type="entry name" value="HTHLYSR"/>
</dbReference>
<keyword evidence="4" id="KW-0804">Transcription</keyword>
<dbReference type="RefSeq" id="WP_227180819.1">
    <property type="nucleotide sequence ID" value="NZ_JAJBZT010000005.1"/>
</dbReference>
<accession>A0ABS8D784</accession>
<reference evidence="6" key="1">
    <citation type="submission" date="2021-10" db="EMBL/GenBank/DDBJ databases">
        <title>The complete genome sequence of Leeia sp. TBRC 13508.</title>
        <authorList>
            <person name="Charoenyingcharoen P."/>
            <person name="Yukphan P."/>
        </authorList>
    </citation>
    <scope>NUCLEOTIDE SEQUENCE</scope>
    <source>
        <strain evidence="6">TBRC 13508</strain>
    </source>
</reference>
<dbReference type="InterPro" id="IPR005119">
    <property type="entry name" value="LysR_subst-bd"/>
</dbReference>
<keyword evidence="3" id="KW-0238">DNA-binding</keyword>
<comment type="similarity">
    <text evidence="1">Belongs to the LysR transcriptional regulatory family.</text>
</comment>
<keyword evidence="2" id="KW-0805">Transcription regulation</keyword>
<evidence type="ECO:0000256" key="2">
    <source>
        <dbReference type="ARBA" id="ARBA00023015"/>
    </source>
</evidence>
<evidence type="ECO:0000256" key="3">
    <source>
        <dbReference type="ARBA" id="ARBA00023125"/>
    </source>
</evidence>
<dbReference type="PANTHER" id="PTHR30537">
    <property type="entry name" value="HTH-TYPE TRANSCRIPTIONAL REGULATOR"/>
    <property type="match status" value="1"/>
</dbReference>
<dbReference type="SUPFAM" id="SSF53850">
    <property type="entry name" value="Periplasmic binding protein-like II"/>
    <property type="match status" value="1"/>
</dbReference>
<dbReference type="PANTHER" id="PTHR30537:SF26">
    <property type="entry name" value="GLYCINE CLEAVAGE SYSTEM TRANSCRIPTIONAL ACTIVATOR"/>
    <property type="match status" value="1"/>
</dbReference>
<dbReference type="EMBL" id="JAJBZT010000005">
    <property type="protein sequence ID" value="MCB6184042.1"/>
    <property type="molecule type" value="Genomic_DNA"/>
</dbReference>
<dbReference type="InterPro" id="IPR036388">
    <property type="entry name" value="WH-like_DNA-bd_sf"/>
</dbReference>
<dbReference type="Gene3D" id="3.40.190.10">
    <property type="entry name" value="Periplasmic binding protein-like II"/>
    <property type="match status" value="2"/>
</dbReference>